<reference evidence="1 2" key="1">
    <citation type="submission" date="2018-07" db="EMBL/GenBank/DDBJ databases">
        <title>Leeuwenhoekiella genomics.</title>
        <authorList>
            <person name="Tahon G."/>
            <person name="Willems A."/>
        </authorList>
    </citation>
    <scope>NUCLEOTIDE SEQUENCE [LARGE SCALE GENOMIC DNA]</scope>
    <source>
        <strain evidence="1 2">R-50232</strain>
    </source>
</reference>
<protein>
    <recommendedName>
        <fullName evidence="3">Transposase</fullName>
    </recommendedName>
</protein>
<gene>
    <name evidence="1" type="ORF">DSM04_104308</name>
</gene>
<keyword evidence="2" id="KW-1185">Reference proteome</keyword>
<dbReference type="Proteomes" id="UP000289821">
    <property type="component" value="Unassembled WGS sequence"/>
</dbReference>
<dbReference type="Gene3D" id="3.30.70.1290">
    <property type="entry name" value="Transposase IS200-like"/>
    <property type="match status" value="1"/>
</dbReference>
<dbReference type="RefSeq" id="WP_236638854.1">
    <property type="nucleotide sequence ID" value="NZ_QOVI01000004.1"/>
</dbReference>
<organism evidence="1 2">
    <name type="scientific">Leeuwenhoekiella aestuarii</name>
    <dbReference type="NCBI Taxonomy" id="2249426"/>
    <lineage>
        <taxon>Bacteria</taxon>
        <taxon>Pseudomonadati</taxon>
        <taxon>Bacteroidota</taxon>
        <taxon>Flavobacteriia</taxon>
        <taxon>Flavobacteriales</taxon>
        <taxon>Flavobacteriaceae</taxon>
        <taxon>Leeuwenhoekiella</taxon>
    </lineage>
</organism>
<dbReference type="GO" id="GO:0004803">
    <property type="term" value="F:transposase activity"/>
    <property type="evidence" value="ECO:0007669"/>
    <property type="project" value="InterPro"/>
</dbReference>
<evidence type="ECO:0008006" key="3">
    <source>
        <dbReference type="Google" id="ProtNLM"/>
    </source>
</evidence>
<dbReference type="InterPro" id="IPR036515">
    <property type="entry name" value="Transposase_17_sf"/>
</dbReference>
<accession>A0A4Q0NTX4</accession>
<evidence type="ECO:0000313" key="1">
    <source>
        <dbReference type="EMBL" id="RXG14200.1"/>
    </source>
</evidence>
<comment type="caution">
    <text evidence="1">The sequence shown here is derived from an EMBL/GenBank/DDBJ whole genome shotgun (WGS) entry which is preliminary data.</text>
</comment>
<dbReference type="GO" id="GO:0006313">
    <property type="term" value="P:DNA transposition"/>
    <property type="evidence" value="ECO:0007669"/>
    <property type="project" value="InterPro"/>
</dbReference>
<name>A0A4Q0NTX4_9FLAO</name>
<dbReference type="EMBL" id="QOVI01000004">
    <property type="protein sequence ID" value="RXG14200.1"/>
    <property type="molecule type" value="Genomic_DNA"/>
</dbReference>
<sequence>MLLKHPFWQHHNKRIELWRSKVIKQKLEYIHNNLVKSGFVTNPIAWKYSSARNFQDDPTVIKTDAMGFMG</sequence>
<evidence type="ECO:0000313" key="2">
    <source>
        <dbReference type="Proteomes" id="UP000289821"/>
    </source>
</evidence>
<dbReference type="GO" id="GO:0003677">
    <property type="term" value="F:DNA binding"/>
    <property type="evidence" value="ECO:0007669"/>
    <property type="project" value="InterPro"/>
</dbReference>
<proteinExistence type="predicted"/>
<dbReference type="AlphaFoldDB" id="A0A4Q0NTX4"/>